<name>A0AC35TU18_9BILA</name>
<proteinExistence type="predicted"/>
<dbReference type="Proteomes" id="UP000095286">
    <property type="component" value="Unplaced"/>
</dbReference>
<evidence type="ECO:0000313" key="1">
    <source>
        <dbReference type="Proteomes" id="UP000095286"/>
    </source>
</evidence>
<accession>A0AC35TU18</accession>
<protein>
    <submittedName>
        <fullName evidence="2">DUF19 domain-containing protein</fullName>
    </submittedName>
</protein>
<sequence length="239" mass="25932">MKITLFLVALLASTSVNAFLTNVYDLIPEQYLPALFPIGSGAAVKNCIDQNFNYCQSNFNTAIGAVNTLNWRNGAALALAVQKQLTGSPASYAKVCQARTKFSTCMGSMFSSCINRFSLMARPNAVYLNVLTYVNIYTHLDFLCNSGFEIFIDSTNFLEVIKNLHTPATINCDNAFSAAVTTNAVDMCTNAATYASCYQTSFGVDGFVAVAWAMCNDIVVGFGNDCQNLRCFVNPNGPH</sequence>
<dbReference type="WBParaSite" id="RSKR_0000380000.1">
    <property type="protein sequence ID" value="RSKR_0000380000.1"/>
    <property type="gene ID" value="RSKR_0000380000"/>
</dbReference>
<reference evidence="2" key="1">
    <citation type="submission" date="2016-11" db="UniProtKB">
        <authorList>
            <consortium name="WormBaseParasite"/>
        </authorList>
    </citation>
    <scope>IDENTIFICATION</scope>
    <source>
        <strain evidence="2">KR3021</strain>
    </source>
</reference>
<evidence type="ECO:0000313" key="2">
    <source>
        <dbReference type="WBParaSite" id="RSKR_0000380000.1"/>
    </source>
</evidence>
<organism evidence="1 2">
    <name type="scientific">Rhabditophanes sp. KR3021</name>
    <dbReference type="NCBI Taxonomy" id="114890"/>
    <lineage>
        <taxon>Eukaryota</taxon>
        <taxon>Metazoa</taxon>
        <taxon>Ecdysozoa</taxon>
        <taxon>Nematoda</taxon>
        <taxon>Chromadorea</taxon>
        <taxon>Rhabditida</taxon>
        <taxon>Tylenchina</taxon>
        <taxon>Panagrolaimomorpha</taxon>
        <taxon>Strongyloidoidea</taxon>
        <taxon>Alloionematidae</taxon>
        <taxon>Rhabditophanes</taxon>
    </lineage>
</organism>